<dbReference type="Proteomes" id="UP000005240">
    <property type="component" value="Unassembled WGS sequence"/>
</dbReference>
<protein>
    <recommendedName>
        <fullName evidence="5">DUF4219 domain-containing protein</fullName>
    </recommendedName>
</protein>
<keyword evidence="4" id="KW-1185">Reference proteome</keyword>
<reference evidence="2" key="2">
    <citation type="submission" date="2016-05" db="EMBL/GenBank/DDBJ databases">
        <title>Comparative analysis highlights variable genome content of wheat rusts and divergence of the mating loci.</title>
        <authorList>
            <person name="Cuomo C.A."/>
            <person name="Bakkeren G."/>
            <person name="Szabo L."/>
            <person name="Khalil H."/>
            <person name="Joly D."/>
            <person name="Goldberg J."/>
            <person name="Young S."/>
            <person name="Zeng Q."/>
            <person name="Fellers J."/>
        </authorList>
    </citation>
    <scope>NUCLEOTIDE SEQUENCE [LARGE SCALE GENOMIC DNA]</scope>
    <source>
        <strain evidence="2">1-1 BBBD Race 1</strain>
    </source>
</reference>
<gene>
    <name evidence="2" type="ORF">PTTG_30521</name>
</gene>
<organism evidence="2">
    <name type="scientific">Puccinia triticina (isolate 1-1 / race 1 (BBBD))</name>
    <name type="common">Brown leaf rust fungus</name>
    <dbReference type="NCBI Taxonomy" id="630390"/>
    <lineage>
        <taxon>Eukaryota</taxon>
        <taxon>Fungi</taxon>
        <taxon>Dikarya</taxon>
        <taxon>Basidiomycota</taxon>
        <taxon>Pucciniomycotina</taxon>
        <taxon>Pucciniomycetes</taxon>
        <taxon>Pucciniales</taxon>
        <taxon>Pucciniaceae</taxon>
        <taxon>Puccinia</taxon>
    </lineage>
</organism>
<name>A0A180FYG1_PUCT1</name>
<feature type="region of interest" description="Disordered" evidence="1">
    <location>
        <begin position="1"/>
        <end position="22"/>
    </location>
</feature>
<dbReference type="OrthoDB" id="7691805at2759"/>
<dbReference type="Pfam" id="PF14223">
    <property type="entry name" value="Retrotran_gag_2"/>
    <property type="match status" value="1"/>
</dbReference>
<dbReference type="EMBL" id="ADAS02004235">
    <property type="protein sequence ID" value="OAV85445.1"/>
    <property type="molecule type" value="Genomic_DNA"/>
</dbReference>
<reference evidence="3 4" key="3">
    <citation type="journal article" date="2017" name="G3 (Bethesda)">
        <title>Comparative analysis highlights variable genome content of wheat rusts and divergence of the mating loci.</title>
        <authorList>
            <person name="Cuomo C.A."/>
            <person name="Bakkeren G."/>
            <person name="Khalil H.B."/>
            <person name="Panwar V."/>
            <person name="Joly D."/>
            <person name="Linning R."/>
            <person name="Sakthikumar S."/>
            <person name="Song X."/>
            <person name="Adiconis X."/>
            <person name="Fan L."/>
            <person name="Goldberg J.M."/>
            <person name="Levin J.Z."/>
            <person name="Young S."/>
            <person name="Zeng Q."/>
            <person name="Anikster Y."/>
            <person name="Bruce M."/>
            <person name="Wang M."/>
            <person name="Yin C."/>
            <person name="McCallum B."/>
            <person name="Szabo L.J."/>
            <person name="Hulbert S."/>
            <person name="Chen X."/>
            <person name="Fellers J.P."/>
        </authorList>
    </citation>
    <scope>NUCLEOTIDE SEQUENCE</scope>
    <source>
        <strain evidence="4">Isolate 1-1 / race 1 (BBBD)</strain>
        <strain evidence="3">isolate 1-1 / race 1 (BBBD)</strain>
    </source>
</reference>
<evidence type="ECO:0008006" key="5">
    <source>
        <dbReference type="Google" id="ProtNLM"/>
    </source>
</evidence>
<dbReference type="VEuPathDB" id="FungiDB:PTTG_30521"/>
<reference evidence="2" key="1">
    <citation type="submission" date="2009-11" db="EMBL/GenBank/DDBJ databases">
        <authorList>
            <consortium name="The Broad Institute Genome Sequencing Platform"/>
            <person name="Ward D."/>
            <person name="Feldgarden M."/>
            <person name="Earl A."/>
            <person name="Young S.K."/>
            <person name="Zeng Q."/>
            <person name="Koehrsen M."/>
            <person name="Alvarado L."/>
            <person name="Berlin A."/>
            <person name="Bochicchio J."/>
            <person name="Borenstein D."/>
            <person name="Chapman S.B."/>
            <person name="Chen Z."/>
            <person name="Engels R."/>
            <person name="Freedman E."/>
            <person name="Gellesch M."/>
            <person name="Goldberg J."/>
            <person name="Griggs A."/>
            <person name="Gujja S."/>
            <person name="Heilman E."/>
            <person name="Heiman D."/>
            <person name="Hepburn T."/>
            <person name="Howarth C."/>
            <person name="Jen D."/>
            <person name="Larson L."/>
            <person name="Lewis B."/>
            <person name="Mehta T."/>
            <person name="Park D."/>
            <person name="Pearson M."/>
            <person name="Roberts A."/>
            <person name="Saif S."/>
            <person name="Shea T."/>
            <person name="Shenoy N."/>
            <person name="Sisk P."/>
            <person name="Stolte C."/>
            <person name="Sykes S."/>
            <person name="Thomson T."/>
            <person name="Walk T."/>
            <person name="White J."/>
            <person name="Yandava C."/>
            <person name="Izard J."/>
            <person name="Baranova O.V."/>
            <person name="Blanton J.M."/>
            <person name="Tanner A.C."/>
            <person name="Dewhirst F.E."/>
            <person name="Haas B."/>
            <person name="Nusbaum C."/>
            <person name="Birren B."/>
        </authorList>
    </citation>
    <scope>NUCLEOTIDE SEQUENCE [LARGE SCALE GENOMIC DNA]</scope>
    <source>
        <strain evidence="2">1-1 BBBD Race 1</strain>
    </source>
</reference>
<accession>A0A180FYG1</accession>
<proteinExistence type="predicted"/>
<evidence type="ECO:0000313" key="2">
    <source>
        <dbReference type="EMBL" id="OAV85445.1"/>
    </source>
</evidence>
<feature type="non-terminal residue" evidence="2">
    <location>
        <position position="186"/>
    </location>
</feature>
<sequence>MAGSRSNPAPAAPAPASAPVSDNRDTFKCPNFTSKNFPIWQRKVKTYLAVKSLTKCIEQPLPPNASEEHIEDHIYNHVITDDNENDAFAIWKELKGEYASSSLLAIYHVWRKWEDIQYKDDINSYVTKLGETLAEFAAMGLDIPATILSCTIIARISRKRPSLMQTLISNAEQLLQPSTWSVDINL</sequence>
<dbReference type="AlphaFoldDB" id="A0A180FYG1"/>
<reference evidence="3" key="4">
    <citation type="submission" date="2025-05" db="UniProtKB">
        <authorList>
            <consortium name="EnsemblFungi"/>
        </authorList>
    </citation>
    <scope>IDENTIFICATION</scope>
    <source>
        <strain evidence="3">isolate 1-1 / race 1 (BBBD)</strain>
    </source>
</reference>
<dbReference type="EnsemblFungi" id="PTTG_30521-t43_1">
    <property type="protein sequence ID" value="PTTG_30521-t43_1-p1"/>
    <property type="gene ID" value="PTTG_30521"/>
</dbReference>
<evidence type="ECO:0000256" key="1">
    <source>
        <dbReference type="SAM" id="MobiDB-lite"/>
    </source>
</evidence>
<evidence type="ECO:0000313" key="3">
    <source>
        <dbReference type="EnsemblFungi" id="PTTG_30521-t43_1-p1"/>
    </source>
</evidence>
<evidence type="ECO:0000313" key="4">
    <source>
        <dbReference type="Proteomes" id="UP000005240"/>
    </source>
</evidence>